<protein>
    <submittedName>
        <fullName evidence="2">Uncharacterized protein</fullName>
    </submittedName>
</protein>
<organism evidence="2 3">
    <name type="scientific">Streptomyces himalayensis subsp. aureolus</name>
    <dbReference type="NCBI Taxonomy" id="2758039"/>
    <lineage>
        <taxon>Bacteria</taxon>
        <taxon>Bacillati</taxon>
        <taxon>Actinomycetota</taxon>
        <taxon>Actinomycetes</taxon>
        <taxon>Kitasatosporales</taxon>
        <taxon>Streptomycetaceae</taxon>
        <taxon>Streptomyces</taxon>
        <taxon>Streptomyces himalayensis</taxon>
    </lineage>
</organism>
<dbReference type="EMBL" id="JACEQY010000028">
    <property type="protein sequence ID" value="MBA4864351.1"/>
    <property type="molecule type" value="Genomic_DNA"/>
</dbReference>
<evidence type="ECO:0000313" key="3">
    <source>
        <dbReference type="Proteomes" id="UP000586976"/>
    </source>
</evidence>
<feature type="region of interest" description="Disordered" evidence="1">
    <location>
        <begin position="1"/>
        <end position="23"/>
    </location>
</feature>
<evidence type="ECO:0000313" key="2">
    <source>
        <dbReference type="EMBL" id="MBA4864351.1"/>
    </source>
</evidence>
<keyword evidence="3" id="KW-1185">Reference proteome</keyword>
<sequence length="58" mass="6080">MPDQSVYGSYAESKADAAAGRTGDEYRTDAVGEGLAAIAYALLDVAAAIRENTEARQQ</sequence>
<dbReference type="Proteomes" id="UP000586976">
    <property type="component" value="Unassembled WGS sequence"/>
</dbReference>
<name>A0A7W2D414_9ACTN</name>
<reference evidence="2 3" key="1">
    <citation type="submission" date="2020-07" db="EMBL/GenBank/DDBJ databases">
        <title>Streptomyces isolated from Indian soil.</title>
        <authorList>
            <person name="Mandal S."/>
            <person name="Maiti P.K."/>
        </authorList>
    </citation>
    <scope>NUCLEOTIDE SEQUENCE [LARGE SCALE GENOMIC DNA]</scope>
    <source>
        <strain evidence="2 3">PSKA54</strain>
    </source>
</reference>
<gene>
    <name evidence="2" type="ORF">H1V43_23950</name>
</gene>
<comment type="caution">
    <text evidence="2">The sequence shown here is derived from an EMBL/GenBank/DDBJ whole genome shotgun (WGS) entry which is preliminary data.</text>
</comment>
<evidence type="ECO:0000256" key="1">
    <source>
        <dbReference type="SAM" id="MobiDB-lite"/>
    </source>
</evidence>
<proteinExistence type="predicted"/>
<dbReference type="AlphaFoldDB" id="A0A7W2D414"/>
<accession>A0A7W2D414</accession>
<dbReference type="RefSeq" id="WP_181865998.1">
    <property type="nucleotide sequence ID" value="NZ_JACEQY010000028.1"/>
</dbReference>